<dbReference type="Proteomes" id="UP000076532">
    <property type="component" value="Unassembled WGS sequence"/>
</dbReference>
<keyword evidence="2" id="KW-1185">Reference proteome</keyword>
<dbReference type="OrthoDB" id="3173036at2759"/>
<evidence type="ECO:0000313" key="2">
    <source>
        <dbReference type="Proteomes" id="UP000076532"/>
    </source>
</evidence>
<proteinExistence type="predicted"/>
<reference evidence="1 2" key="1">
    <citation type="journal article" date="2016" name="Mol. Biol. Evol.">
        <title>Comparative Genomics of Early-Diverging Mushroom-Forming Fungi Provides Insights into the Origins of Lignocellulose Decay Capabilities.</title>
        <authorList>
            <person name="Nagy L.G."/>
            <person name="Riley R."/>
            <person name="Tritt A."/>
            <person name="Adam C."/>
            <person name="Daum C."/>
            <person name="Floudas D."/>
            <person name="Sun H."/>
            <person name="Yadav J.S."/>
            <person name="Pangilinan J."/>
            <person name="Larsson K.H."/>
            <person name="Matsuura K."/>
            <person name="Barry K."/>
            <person name="Labutti K."/>
            <person name="Kuo R."/>
            <person name="Ohm R.A."/>
            <person name="Bhattacharya S.S."/>
            <person name="Shirouzu T."/>
            <person name="Yoshinaga Y."/>
            <person name="Martin F.M."/>
            <person name="Grigoriev I.V."/>
            <person name="Hibbett D.S."/>
        </authorList>
    </citation>
    <scope>NUCLEOTIDE SEQUENCE [LARGE SCALE GENOMIC DNA]</scope>
    <source>
        <strain evidence="1 2">CBS 109695</strain>
    </source>
</reference>
<dbReference type="AlphaFoldDB" id="A0A167V7I8"/>
<sequence length="1101" mass="122355">MSSTSDNIQYTVDEDNCVLCPDCTTKVKLGRGGINNFKERHLNSKVCKNNQEKNSKKSKRRTGIQQNLGSFFSRKQAPPRYVPETVHAPAPVHGAPLGQPLTTSSITVEHYVPLHNSETSTPTRCPHTLKLVEDLRTAVKAVPKDIPEGQDDEPMAQAAAGCEVDKPGEAWEALDRVLNRLLGYDMTAEKLAKDVCHGPKGLDGVLELIRHFVETFDMVTGAFLEGKILKLLEAIQIAPIEVQTAENEIVYVKTVAAKQCKGYQLTFPPGESPTLQEVEQNIDACFESIIDLLPSSGVVHAEVMFDELAVEKRPRWDDRTNKILGLCRGCSDSGSLDFNSSADLDTLFDDLDRGDIDLVSEATVGAIGMFTPEHRLYSARPILVSGTCKKENTEEHLTLINTTLNVVNNKSSLTHIRVICVDSEAKRGKAFIGLTYKSKLSPWSNIYESLSGLSLMDLWVGDDDLTANKDLKHIMKRLRSALLREKGIWIQGVHLTPRIIRIHLQDEGFSPLHIHSMFKPSDLQDIPLAYNLLEDIWSIPSASPVASPAYARTREAIYTRFFIILLGTDRLETLFGILRTMIGNDANLDVYQLALRLTGSTKVANILAKHPEWDKGPQCLRLPLVSKEMKKILAGADHINPGAWRNADLFVKSATLSTHWKRGRRAIEGRFPWTAPAIAAIASNPEATILAPYGTHLFDIPLDNEDCEDDKDDVVPVYCTTTGGNSEGLTCLEDAAADAEGNSNYSNAARLFERTVIVDGKLVNKARELALRYCSRYNPTAASTDRLQRVQHEDRYKTNAEAETYDIETFDGPCLSVLDPIVSLVNCEAKLFLAFGEVTDIHIQSSSVRKVPLELLPENTVRISYQIILLTPANVEQDPSEKHDWCSSRALPNHFKGVPGIIIQPVNPATSTSCPGDLHYLFDSGTLRSLSSSLHDRLTRNLLLFIPKAAVSSEFPYGNRIENTCPHCKPTVILDLSHPQRVLEHIASHILHDISIDHDLELQKSKGRNGQPTVNNNTNSCPNIIKFQYKVAAQSTTSAPCSNVPLSCPLCSAVVWRYNLHVHFRKKHPSSIDLPQYTVMWTLSKFETHKMARYGRSGIRR</sequence>
<name>A0A167V7I8_9AGAM</name>
<gene>
    <name evidence="1" type="ORF">FIBSPDRAFT_904054</name>
</gene>
<accession>A0A167V7I8</accession>
<dbReference type="EMBL" id="KV417893">
    <property type="protein sequence ID" value="KZP04723.1"/>
    <property type="molecule type" value="Genomic_DNA"/>
</dbReference>
<organism evidence="1 2">
    <name type="scientific">Athelia psychrophila</name>
    <dbReference type="NCBI Taxonomy" id="1759441"/>
    <lineage>
        <taxon>Eukaryota</taxon>
        <taxon>Fungi</taxon>
        <taxon>Dikarya</taxon>
        <taxon>Basidiomycota</taxon>
        <taxon>Agaricomycotina</taxon>
        <taxon>Agaricomycetes</taxon>
        <taxon>Agaricomycetidae</taxon>
        <taxon>Atheliales</taxon>
        <taxon>Atheliaceae</taxon>
        <taxon>Athelia</taxon>
    </lineage>
</organism>
<protein>
    <submittedName>
        <fullName evidence="1">Uncharacterized protein</fullName>
    </submittedName>
</protein>
<evidence type="ECO:0000313" key="1">
    <source>
        <dbReference type="EMBL" id="KZP04723.1"/>
    </source>
</evidence>